<gene>
    <name evidence="2" type="ORF">IZT61_10300</name>
</gene>
<evidence type="ECO:0000313" key="3">
    <source>
        <dbReference type="Proteomes" id="UP000594759"/>
    </source>
</evidence>
<accession>A0A7S9L486</accession>
<evidence type="ECO:0000313" key="2">
    <source>
        <dbReference type="EMBL" id="QPH41846.1"/>
    </source>
</evidence>
<evidence type="ECO:0000256" key="1">
    <source>
        <dbReference type="SAM" id="SignalP"/>
    </source>
</evidence>
<dbReference type="Proteomes" id="UP000594759">
    <property type="component" value="Chromosome"/>
</dbReference>
<dbReference type="InterPro" id="IPR019619">
    <property type="entry name" value="DUF2490"/>
</dbReference>
<proteinExistence type="predicted"/>
<dbReference type="Pfam" id="PF10677">
    <property type="entry name" value="DUF2490"/>
    <property type="match status" value="1"/>
</dbReference>
<dbReference type="KEGG" id="pex:IZT61_10300"/>
<protein>
    <submittedName>
        <fullName evidence="2">DUF2490 domain-containing protein</fullName>
    </submittedName>
</protein>
<feature type="signal peptide" evidence="1">
    <location>
        <begin position="1"/>
        <end position="21"/>
    </location>
</feature>
<dbReference type="EMBL" id="CP064939">
    <property type="protein sequence ID" value="QPH41846.1"/>
    <property type="molecule type" value="Genomic_DNA"/>
</dbReference>
<feature type="chain" id="PRO_5032331182" evidence="1">
    <location>
        <begin position="22"/>
        <end position="235"/>
    </location>
</feature>
<dbReference type="AlphaFoldDB" id="A0A7S9L486"/>
<reference evidence="2 3" key="1">
    <citation type="submission" date="2020-11" db="EMBL/GenBank/DDBJ databases">
        <title>Pedobacter endophytica, an endophytic bacteria isolated form Carex pumila.</title>
        <authorList>
            <person name="Peng Y."/>
            <person name="Jiang L."/>
            <person name="Lee J."/>
        </authorList>
    </citation>
    <scope>NUCLEOTIDE SEQUENCE [LARGE SCALE GENOMIC DNA]</scope>
    <source>
        <strain evidence="2 3">JBR3-12</strain>
    </source>
</reference>
<keyword evidence="1" id="KW-0732">Signal</keyword>
<name>A0A7S9L486_9SPHI</name>
<sequence length="235" mass="27591">MKKRLLLLTMVSFMAIGKLSAQTQYQNSGWFMFLNNTKFNEKWGLQFDVQVRSADDWKYVRNTLVRPALQYFINDKNNVALGYLWQTTQSQSATAGNSFLHEHRIFEQYIFTHKLSSILASHRVRVEQRFIGRANEDVFAQRFRYFFRLVQPLQKVESGFTKGAFVALQNEVFLNFQNKDKINNSVFDQNRAYLALGYRFSKKFDIEAGYLNQAVKNTNNHTNNSIAQLALYTRF</sequence>
<organism evidence="2 3">
    <name type="scientific">Pedobacter endophyticus</name>
    <dbReference type="NCBI Taxonomy" id="2789740"/>
    <lineage>
        <taxon>Bacteria</taxon>
        <taxon>Pseudomonadati</taxon>
        <taxon>Bacteroidota</taxon>
        <taxon>Sphingobacteriia</taxon>
        <taxon>Sphingobacteriales</taxon>
        <taxon>Sphingobacteriaceae</taxon>
        <taxon>Pedobacter</taxon>
    </lineage>
</organism>
<keyword evidence="3" id="KW-1185">Reference proteome</keyword>